<organism evidence="2 3">
    <name type="scientific">Pleurotus eryngii</name>
    <name type="common">Boletus of the steppes</name>
    <dbReference type="NCBI Taxonomy" id="5323"/>
    <lineage>
        <taxon>Eukaryota</taxon>
        <taxon>Fungi</taxon>
        <taxon>Dikarya</taxon>
        <taxon>Basidiomycota</taxon>
        <taxon>Agaricomycotina</taxon>
        <taxon>Agaricomycetes</taxon>
        <taxon>Agaricomycetidae</taxon>
        <taxon>Agaricales</taxon>
        <taxon>Pleurotineae</taxon>
        <taxon>Pleurotaceae</taxon>
        <taxon>Pleurotus</taxon>
    </lineage>
</organism>
<proteinExistence type="predicted"/>
<sequence>MATGDSSLLSAKRARSGRAGHGRMFDADTVNIDETKVIPKSEETIERRLIRKPLGMAIIHP</sequence>
<evidence type="ECO:0000313" key="3">
    <source>
        <dbReference type="Proteomes" id="UP000807025"/>
    </source>
</evidence>
<accession>A0A9P6DIX8</accession>
<evidence type="ECO:0000313" key="2">
    <source>
        <dbReference type="EMBL" id="KAF9498520.1"/>
    </source>
</evidence>
<dbReference type="EMBL" id="MU154537">
    <property type="protein sequence ID" value="KAF9498520.1"/>
    <property type="molecule type" value="Genomic_DNA"/>
</dbReference>
<evidence type="ECO:0000256" key="1">
    <source>
        <dbReference type="SAM" id="MobiDB-lite"/>
    </source>
</evidence>
<keyword evidence="3" id="KW-1185">Reference proteome</keyword>
<feature type="compositionally biased region" description="Basic residues" evidence="1">
    <location>
        <begin position="12"/>
        <end position="21"/>
    </location>
</feature>
<gene>
    <name evidence="2" type="ORF">BDN71DRAFT_1443385</name>
</gene>
<comment type="caution">
    <text evidence="2">The sequence shown here is derived from an EMBL/GenBank/DDBJ whole genome shotgun (WGS) entry which is preliminary data.</text>
</comment>
<protein>
    <submittedName>
        <fullName evidence="2">Uncharacterized protein</fullName>
    </submittedName>
</protein>
<name>A0A9P6DIX8_PLEER</name>
<dbReference type="AlphaFoldDB" id="A0A9P6DIX8"/>
<dbReference type="Proteomes" id="UP000807025">
    <property type="component" value="Unassembled WGS sequence"/>
</dbReference>
<feature type="region of interest" description="Disordered" evidence="1">
    <location>
        <begin position="1"/>
        <end position="23"/>
    </location>
</feature>
<reference evidence="2" key="1">
    <citation type="submission" date="2020-11" db="EMBL/GenBank/DDBJ databases">
        <authorList>
            <consortium name="DOE Joint Genome Institute"/>
            <person name="Ahrendt S."/>
            <person name="Riley R."/>
            <person name="Andreopoulos W."/>
            <person name="Labutti K."/>
            <person name="Pangilinan J."/>
            <person name="Ruiz-Duenas F.J."/>
            <person name="Barrasa J.M."/>
            <person name="Sanchez-Garcia M."/>
            <person name="Camarero S."/>
            <person name="Miyauchi S."/>
            <person name="Serrano A."/>
            <person name="Linde D."/>
            <person name="Babiker R."/>
            <person name="Drula E."/>
            <person name="Ayuso-Fernandez I."/>
            <person name="Pacheco R."/>
            <person name="Padilla G."/>
            <person name="Ferreira P."/>
            <person name="Barriuso J."/>
            <person name="Kellner H."/>
            <person name="Castanera R."/>
            <person name="Alfaro M."/>
            <person name="Ramirez L."/>
            <person name="Pisabarro A.G."/>
            <person name="Kuo A."/>
            <person name="Tritt A."/>
            <person name="Lipzen A."/>
            <person name="He G."/>
            <person name="Yan M."/>
            <person name="Ng V."/>
            <person name="Cullen D."/>
            <person name="Martin F."/>
            <person name="Rosso M.-N."/>
            <person name="Henrissat B."/>
            <person name="Hibbett D."/>
            <person name="Martinez A.T."/>
            <person name="Grigoriev I.V."/>
        </authorList>
    </citation>
    <scope>NUCLEOTIDE SEQUENCE</scope>
    <source>
        <strain evidence="2">ATCC 90797</strain>
    </source>
</reference>